<name>A0ABQ1M868_9BACT</name>
<reference evidence="2" key="1">
    <citation type="journal article" date="2019" name="Int. J. Syst. Evol. Microbiol.">
        <title>The Global Catalogue of Microorganisms (GCM) 10K type strain sequencing project: providing services to taxonomists for standard genome sequencing and annotation.</title>
        <authorList>
            <consortium name="The Broad Institute Genomics Platform"/>
            <consortium name="The Broad Institute Genome Sequencing Center for Infectious Disease"/>
            <person name="Wu L."/>
            <person name="Ma J."/>
        </authorList>
    </citation>
    <scope>NUCLEOTIDE SEQUENCE [LARGE SCALE GENOMIC DNA]</scope>
    <source>
        <strain evidence="2">CGMCC 1.12479</strain>
    </source>
</reference>
<gene>
    <name evidence="1" type="ORF">GCM10010993_13690</name>
</gene>
<comment type="caution">
    <text evidence="1">The sequence shown here is derived from an EMBL/GenBank/DDBJ whole genome shotgun (WGS) entry which is preliminary data.</text>
</comment>
<organism evidence="1 2">
    <name type="scientific">Belliella aquatica</name>
    <dbReference type="NCBI Taxonomy" id="1323734"/>
    <lineage>
        <taxon>Bacteria</taxon>
        <taxon>Pseudomonadati</taxon>
        <taxon>Bacteroidota</taxon>
        <taxon>Cytophagia</taxon>
        <taxon>Cytophagales</taxon>
        <taxon>Cyclobacteriaceae</taxon>
        <taxon>Belliella</taxon>
    </lineage>
</organism>
<proteinExistence type="predicted"/>
<keyword evidence="2" id="KW-1185">Reference proteome</keyword>
<dbReference type="EMBL" id="BMFD01000004">
    <property type="protein sequence ID" value="GGC36099.1"/>
    <property type="molecule type" value="Genomic_DNA"/>
</dbReference>
<sequence>MTQVQKIDIDLLKDKSTFDKIQEQKSIFIGIFTEIANHYPQSKLSNFHSNARGVKVSQGINLDHCPYQVLDIFRDFDLKSGFNVRILNWMGHGLYIFLQFGREFAVTNEKLIFERLSEFYSGISTDPFDYKTIIKSKESLKKENLKDHLNKFSFLVLYKEIQYETSLNDQKEVLLENINLILDKDS</sequence>
<dbReference type="Proteomes" id="UP000635885">
    <property type="component" value="Unassembled WGS sequence"/>
</dbReference>
<evidence type="ECO:0000313" key="2">
    <source>
        <dbReference type="Proteomes" id="UP000635885"/>
    </source>
</evidence>
<accession>A0ABQ1M868</accession>
<protein>
    <submittedName>
        <fullName evidence="1">Uncharacterized protein</fullName>
    </submittedName>
</protein>
<dbReference type="RefSeq" id="WP_188441079.1">
    <property type="nucleotide sequence ID" value="NZ_BMFD01000004.1"/>
</dbReference>
<evidence type="ECO:0000313" key="1">
    <source>
        <dbReference type="EMBL" id="GGC36099.1"/>
    </source>
</evidence>